<evidence type="ECO:0000256" key="1">
    <source>
        <dbReference type="ARBA" id="ARBA00022801"/>
    </source>
</evidence>
<feature type="domain" description="PLD phosphodiesterase" evidence="2">
    <location>
        <begin position="124"/>
        <end position="150"/>
    </location>
</feature>
<dbReference type="Gene3D" id="3.40.50.10810">
    <property type="entry name" value="Tandem AAA-ATPase domain"/>
    <property type="match status" value="1"/>
</dbReference>
<dbReference type="InterPro" id="IPR001650">
    <property type="entry name" value="Helicase_C-like"/>
</dbReference>
<feature type="domain" description="Helicase C-terminal" evidence="4">
    <location>
        <begin position="638"/>
        <end position="813"/>
    </location>
</feature>
<dbReference type="SMART" id="SM00490">
    <property type="entry name" value="HELICc"/>
    <property type="match status" value="1"/>
</dbReference>
<evidence type="ECO:0000259" key="3">
    <source>
        <dbReference type="PROSITE" id="PS51192"/>
    </source>
</evidence>
<gene>
    <name evidence="5" type="ORF">ENR15_24455</name>
</gene>
<dbReference type="GO" id="GO:0005524">
    <property type="term" value="F:ATP binding"/>
    <property type="evidence" value="ECO:0007669"/>
    <property type="project" value="InterPro"/>
</dbReference>
<dbReference type="InterPro" id="IPR000330">
    <property type="entry name" value="SNF2_N"/>
</dbReference>
<proteinExistence type="predicted"/>
<keyword evidence="5" id="KW-0547">Nucleotide-binding</keyword>
<accession>A0A7C3VKY8</accession>
<dbReference type="Pfam" id="PF00176">
    <property type="entry name" value="SNF2-rel_dom"/>
    <property type="match status" value="1"/>
</dbReference>
<dbReference type="Pfam" id="PF00271">
    <property type="entry name" value="Helicase_C"/>
    <property type="match status" value="1"/>
</dbReference>
<dbReference type="InterPro" id="IPR025202">
    <property type="entry name" value="PLD-like_dom"/>
</dbReference>
<dbReference type="InterPro" id="IPR014001">
    <property type="entry name" value="Helicase_ATP-bd"/>
</dbReference>
<dbReference type="Gene3D" id="3.40.50.300">
    <property type="entry name" value="P-loop containing nucleotide triphosphate hydrolases"/>
    <property type="match status" value="1"/>
</dbReference>
<dbReference type="GO" id="GO:0006793">
    <property type="term" value="P:phosphorus metabolic process"/>
    <property type="evidence" value="ECO:0007669"/>
    <property type="project" value="UniProtKB-ARBA"/>
</dbReference>
<dbReference type="PANTHER" id="PTHR45766">
    <property type="entry name" value="DNA ANNEALING HELICASE AND ENDONUCLEASE ZRANB3 FAMILY MEMBER"/>
    <property type="match status" value="1"/>
</dbReference>
<evidence type="ECO:0000259" key="4">
    <source>
        <dbReference type="PROSITE" id="PS51194"/>
    </source>
</evidence>
<organism evidence="5">
    <name type="scientific">Planktothricoides sp. SpSt-374</name>
    <dbReference type="NCBI Taxonomy" id="2282167"/>
    <lineage>
        <taxon>Bacteria</taxon>
        <taxon>Bacillati</taxon>
        <taxon>Cyanobacteriota</taxon>
        <taxon>Cyanophyceae</taxon>
        <taxon>Oscillatoriophycideae</taxon>
        <taxon>Oscillatoriales</taxon>
        <taxon>Oscillatoriaceae</taxon>
        <taxon>Planktothricoides</taxon>
    </lineage>
</organism>
<dbReference type="SUPFAM" id="SSF52540">
    <property type="entry name" value="P-loop containing nucleoside triphosphate hydrolases"/>
    <property type="match status" value="2"/>
</dbReference>
<dbReference type="GO" id="GO:0006281">
    <property type="term" value="P:DNA repair"/>
    <property type="evidence" value="ECO:0007669"/>
    <property type="project" value="TreeGrafter"/>
</dbReference>
<dbReference type="GO" id="GO:0031297">
    <property type="term" value="P:replication fork processing"/>
    <property type="evidence" value="ECO:0007669"/>
    <property type="project" value="TreeGrafter"/>
</dbReference>
<dbReference type="PROSITE" id="PS51192">
    <property type="entry name" value="HELICASE_ATP_BIND_1"/>
    <property type="match status" value="1"/>
</dbReference>
<dbReference type="GO" id="GO:0004386">
    <property type="term" value="F:helicase activity"/>
    <property type="evidence" value="ECO:0007669"/>
    <property type="project" value="UniProtKB-KW"/>
</dbReference>
<dbReference type="InterPro" id="IPR038718">
    <property type="entry name" value="SNF2-like_sf"/>
</dbReference>
<reference evidence="5" key="1">
    <citation type="journal article" date="2020" name="mSystems">
        <title>Genome- and Community-Level Interaction Insights into Carbon Utilization and Element Cycling Functions of Hydrothermarchaeota in Hydrothermal Sediment.</title>
        <authorList>
            <person name="Zhou Z."/>
            <person name="Liu Y."/>
            <person name="Xu W."/>
            <person name="Pan J."/>
            <person name="Luo Z.H."/>
            <person name="Li M."/>
        </authorList>
    </citation>
    <scope>NUCLEOTIDE SEQUENCE [LARGE SCALE GENOMIC DNA]</scope>
    <source>
        <strain evidence="5">SpSt-374</strain>
    </source>
</reference>
<dbReference type="EMBL" id="DSPX01000254">
    <property type="protein sequence ID" value="HGG03699.1"/>
    <property type="molecule type" value="Genomic_DNA"/>
</dbReference>
<evidence type="ECO:0000313" key="5">
    <source>
        <dbReference type="EMBL" id="HGG03699.1"/>
    </source>
</evidence>
<dbReference type="GO" id="GO:0016787">
    <property type="term" value="F:hydrolase activity"/>
    <property type="evidence" value="ECO:0007669"/>
    <property type="project" value="UniProtKB-KW"/>
</dbReference>
<dbReference type="InterPro" id="IPR001736">
    <property type="entry name" value="PLipase_D/transphosphatidylase"/>
</dbReference>
<dbReference type="SUPFAM" id="SSF56024">
    <property type="entry name" value="Phospholipase D/nuclease"/>
    <property type="match status" value="1"/>
</dbReference>
<keyword evidence="1" id="KW-0378">Hydrolase</keyword>
<sequence length="1100" mass="127384">MMPIPDYIDNSKHTLEAVLTELIEKENQLVLDLATAYFRVEAWLRLEDAMNQLTGLRVLIGTDPTIRPAEGDRIDLVKHLRRVIQRQLEEEPFKIEYKQRIDRAIAYFQQDHIQMRLFGALGSKRQFLHAKAYIFDMYSIVGSSNFTPSGLEDNSELNVVNKIEAIARDLRQNWFEGFWNHPSVDLDYKSKFIDALNASKFGSKAYTPYQVFLKALYELFKEEPIVGATDRTSVELANFQQEGFHRAVRLINKHGGCMVADAVGLGKTYIGLRVLEYYLTQERKPGKVPRSLVLCPAQLRDLVWNKKLDEFGIKADIVSHEEISRSTFDIRRYSNHDIIVIDESHNFRNSATNRYRNLQKLVNSGKRGKKLVLLTATPINNSVFDLYHQILLLARDQNTYYRMDGISNLKTYFKDLSQGRQEITNLLFETMVRRSRQDVIRRQKAGEEIRIAGKLIQFPQRELENFTYNFEASFSGLYLKIANQIDELNLAPYNIKAFKKRQSKDDETEVKRNKALVALQKALYLKRLESGLIAFKNSIRYQLQFQSKFYQILTEEGKLLDSKNFRKLILALEDEEELHSVTEIIDSLEPVNAGQYNLSQLKEHIEADVSLLGGILDMLNTIEISVETGADYDRKLTAFKELLLNNLKGQKILVFSYFKDTAQYLYNAIVNDSEWLQQMAVDGRHPVIELITGGTSGKQRQEIVSRFAPKANHQTKEELQELLNNPIDILVCTDVLSEGQNLQDAGVLVNYDLHWNPVRMIQRAGRIDRLGTDYDQLYIYNCFPEEGLEALLGLVKRLQERIATIDREVGLDASVLGEAISEKSLEELFRLKRANTEAEKQEILEELEQASDLISLDEMRLPLVEYVQRKTAEQVEDIPLGIHSTRYFKIPHKNFADGGIFLAFKAGDKHYWYFYPRIGHTISTDISQSIDDKRQIFNWIKCQESDFPRPDKLPPVQFDRTIFPVLESALNNLMGMFERQQTASKIKPVLTKLINSVREKFNEADLLQDSLSEDIRNRILSVIDATNLTAFERDIRRMWDKFRESNNMAELAADLDEFFADNELYSETEEDPNLKAFKMVKRQEIQLVCYEWLYPNQPQS</sequence>
<name>A0A7C3VKY8_9CYAN</name>
<dbReference type="SMART" id="SM00487">
    <property type="entry name" value="DEXDc"/>
    <property type="match status" value="1"/>
</dbReference>
<dbReference type="PROSITE" id="PS51194">
    <property type="entry name" value="HELICASE_CTER"/>
    <property type="match status" value="1"/>
</dbReference>
<dbReference type="PROSITE" id="PS50035">
    <property type="entry name" value="PLD"/>
    <property type="match status" value="1"/>
</dbReference>
<keyword evidence="5" id="KW-0067">ATP-binding</keyword>
<comment type="caution">
    <text evidence="5">The sequence shown here is derived from an EMBL/GenBank/DDBJ whole genome shotgun (WGS) entry which is preliminary data.</text>
</comment>
<dbReference type="CDD" id="cd18793">
    <property type="entry name" value="SF2_C_SNF"/>
    <property type="match status" value="1"/>
</dbReference>
<dbReference type="InterPro" id="IPR049730">
    <property type="entry name" value="SNF2/RAD54-like_C"/>
</dbReference>
<dbReference type="AlphaFoldDB" id="A0A7C3VKY8"/>
<keyword evidence="5" id="KW-0347">Helicase</keyword>
<feature type="domain" description="Helicase ATP-binding" evidence="3">
    <location>
        <begin position="248"/>
        <end position="396"/>
    </location>
</feature>
<dbReference type="InterPro" id="IPR027417">
    <property type="entry name" value="P-loop_NTPase"/>
</dbReference>
<dbReference type="PANTHER" id="PTHR45766:SF6">
    <property type="entry name" value="SWI_SNF-RELATED MATRIX-ASSOCIATED ACTIN-DEPENDENT REGULATOR OF CHROMATIN SUBFAMILY A-LIKE PROTEIN 1"/>
    <property type="match status" value="1"/>
</dbReference>
<evidence type="ECO:0000259" key="2">
    <source>
        <dbReference type="PROSITE" id="PS50035"/>
    </source>
</evidence>
<dbReference type="Pfam" id="PF13091">
    <property type="entry name" value="PLDc_2"/>
    <property type="match status" value="1"/>
</dbReference>
<dbReference type="Gene3D" id="3.30.870.10">
    <property type="entry name" value="Endonuclease Chain A"/>
    <property type="match status" value="1"/>
</dbReference>
<protein>
    <submittedName>
        <fullName evidence="5">Helicase</fullName>
    </submittedName>
</protein>